<keyword evidence="1" id="KW-0472">Membrane</keyword>
<sequence>MEETQQQNHGVFTCEICVEILPVERKFKSTEMNGCLHPYCTNWVAKYIQAKLIEHNISEIKCPNTDCKVVLDASLCQSVLPKEVFENWCRVLCESAVLLDSSKGGFAHGRCYCPYPDCSELVLNECVRPYAYTTRTIGEVLIDELTLIVMMFCSWGWLNTTSGSDVHFVAVMLNVAMVVITLYAGVEKDFVTTVALIPACAKIHVGVLYLTYQYLFSGACVFFCLINNLVVTSLWFDVNIASLK</sequence>
<dbReference type="GO" id="GO:0004842">
    <property type="term" value="F:ubiquitin-protein transferase activity"/>
    <property type="evidence" value="ECO:0007669"/>
    <property type="project" value="InterPro"/>
</dbReference>
<feature type="transmembrane region" description="Helical" evidence="1">
    <location>
        <begin position="140"/>
        <end position="158"/>
    </location>
</feature>
<dbReference type="GO" id="GO:0016567">
    <property type="term" value="P:protein ubiquitination"/>
    <property type="evidence" value="ECO:0007669"/>
    <property type="project" value="InterPro"/>
</dbReference>
<dbReference type="Gene3D" id="3.30.40.10">
    <property type="entry name" value="Zinc/RING finger domain, C3HC4 (zinc finger)"/>
    <property type="match status" value="1"/>
</dbReference>
<evidence type="ECO:0000313" key="3">
    <source>
        <dbReference type="Proteomes" id="UP001177140"/>
    </source>
</evidence>
<reference evidence="2" key="1">
    <citation type="submission" date="2022-03" db="EMBL/GenBank/DDBJ databases">
        <title>A functionally conserved STORR gene fusion in Papaver species that diverged 16.8 million years ago.</title>
        <authorList>
            <person name="Catania T."/>
        </authorList>
    </citation>
    <scope>NUCLEOTIDE SEQUENCE</scope>
    <source>
        <strain evidence="2">S-191538</strain>
    </source>
</reference>
<evidence type="ECO:0008006" key="4">
    <source>
        <dbReference type="Google" id="ProtNLM"/>
    </source>
</evidence>
<feature type="transmembrane region" description="Helical" evidence="1">
    <location>
        <begin position="216"/>
        <end position="236"/>
    </location>
</feature>
<name>A0AA41VXX8_PAPNU</name>
<dbReference type="EMBL" id="JAJJMA010316413">
    <property type="protein sequence ID" value="MCL7049473.1"/>
    <property type="molecule type" value="Genomic_DNA"/>
</dbReference>
<keyword evidence="1" id="KW-0812">Transmembrane</keyword>
<keyword evidence="1" id="KW-1133">Transmembrane helix</keyword>
<dbReference type="SUPFAM" id="SSF57850">
    <property type="entry name" value="RING/U-box"/>
    <property type="match status" value="1"/>
</dbReference>
<accession>A0AA41VXX8</accession>
<keyword evidence="3" id="KW-1185">Reference proteome</keyword>
<proteinExistence type="predicted"/>
<evidence type="ECO:0000313" key="2">
    <source>
        <dbReference type="EMBL" id="MCL7049473.1"/>
    </source>
</evidence>
<dbReference type="InterPro" id="IPR031127">
    <property type="entry name" value="E3_UB_ligase_RBR"/>
</dbReference>
<dbReference type="AlphaFoldDB" id="A0AA41VXX8"/>
<feature type="transmembrane region" description="Helical" evidence="1">
    <location>
        <begin position="164"/>
        <end position="183"/>
    </location>
</feature>
<comment type="caution">
    <text evidence="2">The sequence shown here is derived from an EMBL/GenBank/DDBJ whole genome shotgun (WGS) entry which is preliminary data.</text>
</comment>
<protein>
    <recommendedName>
        <fullName evidence="4">RING-type domain-containing protein</fullName>
    </recommendedName>
</protein>
<dbReference type="PANTHER" id="PTHR11685">
    <property type="entry name" value="RBR FAMILY RING FINGER AND IBR DOMAIN-CONTAINING"/>
    <property type="match status" value="1"/>
</dbReference>
<dbReference type="Proteomes" id="UP001177140">
    <property type="component" value="Unassembled WGS sequence"/>
</dbReference>
<evidence type="ECO:0000256" key="1">
    <source>
        <dbReference type="SAM" id="Phobius"/>
    </source>
</evidence>
<dbReference type="FunFam" id="3.30.40.10:FF:000230">
    <property type="entry name" value="RBR-type E3 ubiquitin transferase"/>
    <property type="match status" value="1"/>
</dbReference>
<gene>
    <name evidence="2" type="ORF">MKW94_012228</name>
</gene>
<dbReference type="InterPro" id="IPR013083">
    <property type="entry name" value="Znf_RING/FYVE/PHD"/>
</dbReference>
<organism evidence="2 3">
    <name type="scientific">Papaver nudicaule</name>
    <name type="common">Iceland poppy</name>
    <dbReference type="NCBI Taxonomy" id="74823"/>
    <lineage>
        <taxon>Eukaryota</taxon>
        <taxon>Viridiplantae</taxon>
        <taxon>Streptophyta</taxon>
        <taxon>Embryophyta</taxon>
        <taxon>Tracheophyta</taxon>
        <taxon>Spermatophyta</taxon>
        <taxon>Magnoliopsida</taxon>
        <taxon>Ranunculales</taxon>
        <taxon>Papaveraceae</taxon>
        <taxon>Papaveroideae</taxon>
        <taxon>Papaver</taxon>
    </lineage>
</organism>